<dbReference type="AlphaFoldDB" id="A0A3B0YFR0"/>
<feature type="domain" description="Group II intron maturase-specific" evidence="1">
    <location>
        <begin position="71"/>
        <end position="147"/>
    </location>
</feature>
<evidence type="ECO:0000313" key="2">
    <source>
        <dbReference type="EMBL" id="VAW79725.1"/>
    </source>
</evidence>
<proteinExistence type="predicted"/>
<accession>A0A3B0YFR0</accession>
<reference evidence="2" key="1">
    <citation type="submission" date="2018-06" db="EMBL/GenBank/DDBJ databases">
        <authorList>
            <person name="Zhirakovskaya E."/>
        </authorList>
    </citation>
    <scope>NUCLEOTIDE SEQUENCE</scope>
</reference>
<dbReference type="InterPro" id="IPR013597">
    <property type="entry name" value="Mat_intron_G2"/>
</dbReference>
<gene>
    <name evidence="2" type="ORF">MNBD_GAMMA12-3284</name>
</gene>
<organism evidence="2">
    <name type="scientific">hydrothermal vent metagenome</name>
    <dbReference type="NCBI Taxonomy" id="652676"/>
    <lineage>
        <taxon>unclassified sequences</taxon>
        <taxon>metagenomes</taxon>
        <taxon>ecological metagenomes</taxon>
    </lineage>
</organism>
<protein>
    <recommendedName>
        <fullName evidence="1">Group II intron maturase-specific domain-containing protein</fullName>
    </recommendedName>
</protein>
<dbReference type="Pfam" id="PF08388">
    <property type="entry name" value="GIIM"/>
    <property type="match status" value="1"/>
</dbReference>
<sequence length="173" mass="20995">MAEIAQRLKQCKLELHPKKTQIVYCKDSKRRRSYLNTRFDFLGFSFHARTVQDKQGKLFTGFNPGESRKALKRMNRAIKNLNVNRNTQITLEDIAQRLNPMVRGWIAYYSHFYPEPLKRFLVRIEWRLGSWARNKYKRLRRHKRRSWAWLKQYSALSPSLFVHWDYLFAKDRG</sequence>
<dbReference type="EMBL" id="UOFL01000179">
    <property type="protein sequence ID" value="VAW79725.1"/>
    <property type="molecule type" value="Genomic_DNA"/>
</dbReference>
<name>A0A3B0YFR0_9ZZZZ</name>
<evidence type="ECO:0000259" key="1">
    <source>
        <dbReference type="Pfam" id="PF08388"/>
    </source>
</evidence>